<reference evidence="3" key="1">
    <citation type="submission" date="2016-11" db="EMBL/GenBank/DDBJ databases">
        <authorList>
            <person name="Varghese N."/>
            <person name="Submissions S."/>
        </authorList>
    </citation>
    <scope>NUCLEOTIDE SEQUENCE [LARGE SCALE GENOMIC DNA]</scope>
    <source>
        <strain evidence="3">DSM 17957</strain>
    </source>
</reference>
<keyword evidence="3" id="KW-1185">Reference proteome</keyword>
<dbReference type="PANTHER" id="PTHR30024:SF46">
    <property type="entry name" value="ABC TRANSPORTER, SUBSTRATE-BINDING LIPOPROTEIN"/>
    <property type="match status" value="1"/>
</dbReference>
<evidence type="ECO:0000256" key="1">
    <source>
        <dbReference type="SAM" id="SignalP"/>
    </source>
</evidence>
<gene>
    <name evidence="2" type="ORF">SAMN02745975_01704</name>
</gene>
<dbReference type="InterPro" id="IPR027024">
    <property type="entry name" value="UCP027386_ABC_sbc_TM0202"/>
</dbReference>
<dbReference type="SUPFAM" id="SSF53850">
    <property type="entry name" value="Periplasmic binding protein-like II"/>
    <property type="match status" value="1"/>
</dbReference>
<sequence>MKHNLKKGLALLLMTALILGIAACGRVVAPGTSTQVETPKEKTKIKVAALKGPTGMGMVELMQSHEAGDAGLDYEFTLVGSPDDLVGKIISGEVDVAAVPTNLALVLHNRTEGAVQLAAVNTLGVLYMIENGDTVHSMDDLKGKTVYTSGKGASPDYIFQYILQKNQLTADKDVMLDYKLQHAELAAALAAGDVNLGLLPQPHVTTALMKNQNLRIALDITEEWTKVVENQGKLAMGAIIVQKEFAENHQGAFNVFLEEYKKSVDFVNTHADEAAVLIEKYEILPNAAIAKKAIPYSNIVYIDAQEAKPFLQDFYQILFNFDPKSIGGKLADEGFYYKK</sequence>
<dbReference type="UniPathway" id="UPA00079"/>
<dbReference type="EMBL" id="FQZV01000019">
    <property type="protein sequence ID" value="SHJ28112.1"/>
    <property type="molecule type" value="Genomic_DNA"/>
</dbReference>
<dbReference type="RefSeq" id="WP_110940872.1">
    <property type="nucleotide sequence ID" value="NZ_FQZV01000019.1"/>
</dbReference>
<evidence type="ECO:0000313" key="3">
    <source>
        <dbReference type="Proteomes" id="UP000184536"/>
    </source>
</evidence>
<dbReference type="Gene3D" id="3.40.190.10">
    <property type="entry name" value="Periplasmic binding protein-like II"/>
    <property type="match status" value="2"/>
</dbReference>
<feature type="chain" id="PRO_5039493026" evidence="1">
    <location>
        <begin position="23"/>
        <end position="339"/>
    </location>
</feature>
<dbReference type="OrthoDB" id="9814375at2"/>
<accession>A0A1M6I0V0</accession>
<dbReference type="Pfam" id="PF12974">
    <property type="entry name" value="Phosphonate-bd"/>
    <property type="match status" value="1"/>
</dbReference>
<dbReference type="GO" id="GO:0009234">
    <property type="term" value="P:menaquinone biosynthetic process"/>
    <property type="evidence" value="ECO:0007669"/>
    <property type="project" value="UniProtKB-UniPathway"/>
</dbReference>
<dbReference type="STRING" id="1121919.SAMN02745975_01704"/>
<dbReference type="PROSITE" id="PS51257">
    <property type="entry name" value="PROKAR_LIPOPROTEIN"/>
    <property type="match status" value="1"/>
</dbReference>
<organism evidence="2 3">
    <name type="scientific">Geosporobacter subterraneus DSM 17957</name>
    <dbReference type="NCBI Taxonomy" id="1121919"/>
    <lineage>
        <taxon>Bacteria</taxon>
        <taxon>Bacillati</taxon>
        <taxon>Bacillota</taxon>
        <taxon>Clostridia</taxon>
        <taxon>Peptostreptococcales</taxon>
        <taxon>Thermotaleaceae</taxon>
        <taxon>Geosporobacter</taxon>
    </lineage>
</organism>
<evidence type="ECO:0000313" key="2">
    <source>
        <dbReference type="EMBL" id="SHJ28112.1"/>
    </source>
</evidence>
<dbReference type="Proteomes" id="UP000184536">
    <property type="component" value="Unassembled WGS sequence"/>
</dbReference>
<protein>
    <submittedName>
        <fullName evidence="2">NitT/TauT family transport system substrate-binding protein</fullName>
    </submittedName>
</protein>
<feature type="signal peptide" evidence="1">
    <location>
        <begin position="1"/>
        <end position="22"/>
    </location>
</feature>
<dbReference type="PIRSF" id="PIRSF027386">
    <property type="entry name" value="UCP027386_ABC_sbc_TM0202"/>
    <property type="match status" value="1"/>
</dbReference>
<dbReference type="AlphaFoldDB" id="A0A1M6I0V0"/>
<proteinExistence type="predicted"/>
<keyword evidence="1" id="KW-0732">Signal</keyword>
<name>A0A1M6I0V0_9FIRM</name>
<dbReference type="PANTHER" id="PTHR30024">
    <property type="entry name" value="ALIPHATIC SULFONATES-BINDING PROTEIN-RELATED"/>
    <property type="match status" value="1"/>
</dbReference>